<comment type="similarity">
    <text evidence="5">Belongs to the TatC family.</text>
</comment>
<dbReference type="HAMAP" id="MF_00902">
    <property type="entry name" value="TatC"/>
    <property type="match status" value="1"/>
</dbReference>
<accession>A0ABV5AEX7</accession>
<feature type="transmembrane region" description="Helical" evidence="5">
    <location>
        <begin position="210"/>
        <end position="228"/>
    </location>
</feature>
<keyword evidence="2 5" id="KW-0812">Transmembrane</keyword>
<keyword evidence="5" id="KW-0813">Transport</keyword>
<keyword evidence="4 5" id="KW-0472">Membrane</keyword>
<reference evidence="6 7" key="1">
    <citation type="journal article" date="2024" name="Int. J. Mol. Sci.">
        <title>Exploration of Alicyclobacillus spp. Genome in Search of Antibiotic Resistance.</title>
        <authorList>
            <person name="Bucka-Kolendo J."/>
            <person name="Kiousi D.E."/>
            <person name="Dekowska A."/>
            <person name="Mikolajczuk-Szczyrba A."/>
            <person name="Karadedos D.M."/>
            <person name="Michael P."/>
            <person name="Galanis A."/>
            <person name="Sokolowska B."/>
        </authorList>
    </citation>
    <scope>NUCLEOTIDE SEQUENCE [LARGE SCALE GENOMIC DNA]</scope>
    <source>
        <strain evidence="6 7">KKP 3000</strain>
    </source>
</reference>
<comment type="subunit">
    <text evidence="5">Forms a complex with TatA.</text>
</comment>
<dbReference type="PRINTS" id="PR01840">
    <property type="entry name" value="TATCFAMILY"/>
</dbReference>
<dbReference type="InterPro" id="IPR002033">
    <property type="entry name" value="TatC"/>
</dbReference>
<dbReference type="EMBL" id="JBDXSU010000007">
    <property type="protein sequence ID" value="MFB5190737.1"/>
    <property type="molecule type" value="Genomic_DNA"/>
</dbReference>
<sequence>MEYRQHWLEIRRRALRVLLVLALAFVLCLAYDSKIYHYLAQPAVSLGLQLMVFGPGEIVTVLFTLAGWMAFGLTLPYLAYELWQFVAPGLYAKERQFMRIFMPLGGLFFLGGLCFSWYLIFPRLLLFLVTLTRREGLGILLQAHTYFSFLVGICLPFGFAFEGPMVIFVLAKLGVVTSSGLRQIRKYAYLAIVIIGVLISPPELVSHLSVTVPMMILYEVGVGVATIVGRRQMSNQEAAG</sequence>
<keyword evidence="3 5" id="KW-1133">Transmembrane helix</keyword>
<protein>
    <recommendedName>
        <fullName evidence="5">Sec-independent protein translocase protein TatC</fullName>
    </recommendedName>
</protein>
<evidence type="ECO:0000256" key="5">
    <source>
        <dbReference type="HAMAP-Rule" id="MF_00902"/>
    </source>
</evidence>
<organism evidence="6 7">
    <name type="scientific">Alicyclobacillus fastidiosus</name>
    <dbReference type="NCBI Taxonomy" id="392011"/>
    <lineage>
        <taxon>Bacteria</taxon>
        <taxon>Bacillati</taxon>
        <taxon>Bacillota</taxon>
        <taxon>Bacilli</taxon>
        <taxon>Bacillales</taxon>
        <taxon>Alicyclobacillaceae</taxon>
        <taxon>Alicyclobacillus</taxon>
    </lineage>
</organism>
<dbReference type="Pfam" id="PF00902">
    <property type="entry name" value="TatC"/>
    <property type="match status" value="1"/>
</dbReference>
<evidence type="ECO:0000313" key="7">
    <source>
        <dbReference type="Proteomes" id="UP001579974"/>
    </source>
</evidence>
<feature type="transmembrane region" description="Helical" evidence="5">
    <location>
        <begin position="146"/>
        <end position="175"/>
    </location>
</feature>
<proteinExistence type="inferred from homology"/>
<comment type="caution">
    <text evidence="5">Lacks conserved residue(s) required for the propagation of feature annotation.</text>
</comment>
<comment type="caution">
    <text evidence="6">The sequence shown here is derived from an EMBL/GenBank/DDBJ whole genome shotgun (WGS) entry which is preliminary data.</text>
</comment>
<name>A0ABV5AEX7_9BACL</name>
<keyword evidence="5" id="KW-0653">Protein transport</keyword>
<feature type="transmembrane region" description="Helical" evidence="5">
    <location>
        <begin position="58"/>
        <end position="79"/>
    </location>
</feature>
<feature type="transmembrane region" description="Helical" evidence="5">
    <location>
        <begin position="187"/>
        <end position="204"/>
    </location>
</feature>
<keyword evidence="7" id="KW-1185">Reference proteome</keyword>
<dbReference type="Proteomes" id="UP001579974">
    <property type="component" value="Unassembled WGS sequence"/>
</dbReference>
<feature type="transmembrane region" description="Helical" evidence="5">
    <location>
        <begin position="100"/>
        <end position="120"/>
    </location>
</feature>
<comment type="subcellular location">
    <subcellularLocation>
        <location evidence="5">Cell membrane</location>
        <topology evidence="5">Multi-pass membrane protein</topology>
    </subcellularLocation>
    <subcellularLocation>
        <location evidence="1">Membrane</location>
        <topology evidence="1">Multi-pass membrane protein</topology>
    </subcellularLocation>
</comment>
<evidence type="ECO:0000256" key="2">
    <source>
        <dbReference type="ARBA" id="ARBA00022692"/>
    </source>
</evidence>
<evidence type="ECO:0000313" key="6">
    <source>
        <dbReference type="EMBL" id="MFB5190737.1"/>
    </source>
</evidence>
<evidence type="ECO:0000256" key="3">
    <source>
        <dbReference type="ARBA" id="ARBA00022989"/>
    </source>
</evidence>
<evidence type="ECO:0000256" key="4">
    <source>
        <dbReference type="ARBA" id="ARBA00023136"/>
    </source>
</evidence>
<evidence type="ECO:0000256" key="1">
    <source>
        <dbReference type="ARBA" id="ARBA00004141"/>
    </source>
</evidence>
<dbReference type="NCBIfam" id="TIGR00945">
    <property type="entry name" value="tatC"/>
    <property type="match status" value="1"/>
</dbReference>
<dbReference type="RefSeq" id="WP_275474489.1">
    <property type="nucleotide sequence ID" value="NZ_CP162940.1"/>
</dbReference>
<dbReference type="PANTHER" id="PTHR30371:SF4">
    <property type="entry name" value="SEC-INDEPENDENT PROTEIN TRANSLOCASE PROTEIN TATCD"/>
    <property type="match status" value="1"/>
</dbReference>
<comment type="function">
    <text evidence="5">Part of the twin-arginine translocation (Tat) system that transports large folded proteins containing a characteristic twin-arginine motif in their signal peptide across membranes.</text>
</comment>
<dbReference type="PANTHER" id="PTHR30371">
    <property type="entry name" value="SEC-INDEPENDENT PROTEIN TRANSLOCASE PROTEIN TATC"/>
    <property type="match status" value="1"/>
</dbReference>
<keyword evidence="5" id="KW-0811">Translocation</keyword>
<gene>
    <name evidence="5 6" type="primary">tatC</name>
    <name evidence="6" type="ORF">KKP3000_004222</name>
</gene>
<keyword evidence="5" id="KW-1003">Cell membrane</keyword>